<dbReference type="PANTHER" id="PTHR44086">
    <property type="entry name" value="THIOSULFATE SULFURTRANSFERASE RDL2, MITOCHONDRIAL-RELATED"/>
    <property type="match status" value="1"/>
</dbReference>
<dbReference type="Pfam" id="PF00581">
    <property type="entry name" value="Rhodanese"/>
    <property type="match status" value="1"/>
</dbReference>
<dbReference type="Proteomes" id="UP001200034">
    <property type="component" value="Unassembled WGS sequence"/>
</dbReference>
<dbReference type="Gene3D" id="3.40.250.10">
    <property type="entry name" value="Rhodanese-like domain"/>
    <property type="match status" value="1"/>
</dbReference>
<keyword evidence="3" id="KW-1185">Reference proteome</keyword>
<evidence type="ECO:0000313" key="2">
    <source>
        <dbReference type="EMBL" id="KAH8388204.1"/>
    </source>
</evidence>
<protein>
    <recommendedName>
        <fullName evidence="1">Rhodanese domain-containing protein</fullName>
    </recommendedName>
</protein>
<dbReference type="InterPro" id="IPR036873">
    <property type="entry name" value="Rhodanese-like_dom_sf"/>
</dbReference>
<dbReference type="SMART" id="SM00450">
    <property type="entry name" value="RHOD"/>
    <property type="match status" value="1"/>
</dbReference>
<dbReference type="PROSITE" id="PS50206">
    <property type="entry name" value="RHODANESE_3"/>
    <property type="match status" value="1"/>
</dbReference>
<comment type="caution">
    <text evidence="2">The sequence shown here is derived from an EMBL/GenBank/DDBJ whole genome shotgun (WGS) entry which is preliminary data.</text>
</comment>
<dbReference type="EMBL" id="JAJJHW010000014">
    <property type="protein sequence ID" value="KAH8388204.1"/>
    <property type="molecule type" value="Genomic_DNA"/>
</dbReference>
<name>A0AAD4PRU4_9MUSC</name>
<feature type="non-terminal residue" evidence="2">
    <location>
        <position position="158"/>
    </location>
</feature>
<accession>A0AAD4PRU4</accession>
<dbReference type="SUPFAM" id="SSF52821">
    <property type="entry name" value="Rhodanese/Cell cycle control phosphatase"/>
    <property type="match status" value="1"/>
</dbReference>
<evidence type="ECO:0000259" key="1">
    <source>
        <dbReference type="PROSITE" id="PS50206"/>
    </source>
</evidence>
<reference evidence="2" key="1">
    <citation type="journal article" date="2021" name="Mol. Ecol. Resour.">
        <title>Phylogenomic analyses of the genus Drosophila reveals genomic signals of climate adaptation.</title>
        <authorList>
            <person name="Li F."/>
            <person name="Rane R.V."/>
            <person name="Luria V."/>
            <person name="Xiong Z."/>
            <person name="Chen J."/>
            <person name="Li Z."/>
            <person name="Catullo R.A."/>
            <person name="Griffin P.C."/>
            <person name="Schiffer M."/>
            <person name="Pearce S."/>
            <person name="Lee S.F."/>
            <person name="McElroy K."/>
            <person name="Stocker A."/>
            <person name="Shirriffs J."/>
            <person name="Cockerell F."/>
            <person name="Coppin C."/>
            <person name="Sgro C.M."/>
            <person name="Karger A."/>
            <person name="Cain J.W."/>
            <person name="Weber J.A."/>
            <person name="Santpere G."/>
            <person name="Kirschner M.W."/>
            <person name="Hoffmann A.A."/>
            <person name="Oakeshott J.G."/>
            <person name="Zhang G."/>
        </authorList>
    </citation>
    <scope>NUCLEOTIDE SEQUENCE</scope>
    <source>
        <strain evidence="2">BGI-SZ-2011g</strain>
    </source>
</reference>
<feature type="domain" description="Rhodanese" evidence="1">
    <location>
        <begin position="55"/>
        <end position="155"/>
    </location>
</feature>
<dbReference type="InterPro" id="IPR001763">
    <property type="entry name" value="Rhodanese-like_dom"/>
</dbReference>
<organism evidence="2 3">
    <name type="scientific">Drosophila rubida</name>
    <dbReference type="NCBI Taxonomy" id="30044"/>
    <lineage>
        <taxon>Eukaryota</taxon>
        <taxon>Metazoa</taxon>
        <taxon>Ecdysozoa</taxon>
        <taxon>Arthropoda</taxon>
        <taxon>Hexapoda</taxon>
        <taxon>Insecta</taxon>
        <taxon>Pterygota</taxon>
        <taxon>Neoptera</taxon>
        <taxon>Endopterygota</taxon>
        <taxon>Diptera</taxon>
        <taxon>Brachycera</taxon>
        <taxon>Muscomorpha</taxon>
        <taxon>Ephydroidea</taxon>
        <taxon>Drosophilidae</taxon>
        <taxon>Drosophila</taxon>
    </lineage>
</organism>
<dbReference type="PANTHER" id="PTHR44086:SF10">
    <property type="entry name" value="THIOSULFATE SULFURTRANSFERASE_RHODANESE-LIKE DOMAIN-CONTAINING PROTEIN 3"/>
    <property type="match status" value="1"/>
</dbReference>
<gene>
    <name evidence="2" type="ORF">KR093_000297</name>
</gene>
<evidence type="ECO:0000313" key="3">
    <source>
        <dbReference type="Proteomes" id="UP001200034"/>
    </source>
</evidence>
<dbReference type="AlphaFoldDB" id="A0AAD4PRU4"/>
<sequence>MNSKMMKSIFRVVEPNIRIILAKSNKSLANFAYSTNGTNIGNVDFNFVKRISETKVTDKLLIDVRTAEELQETGEIPGSINIEGDVLCKVLGDSTSRSEFCDLFGRTKPSTSTQLIFTCRSGKRARKSAEQAIHLGYTNVWVYEGSWTDWQTKMKELN</sequence>
<proteinExistence type="predicted"/>